<dbReference type="CDD" id="cd09487">
    <property type="entry name" value="SAM_superfamily"/>
    <property type="match status" value="1"/>
</dbReference>
<protein>
    <recommendedName>
        <fullName evidence="1">SAM domain-containing protein</fullName>
    </recommendedName>
</protein>
<reference evidence="2" key="1">
    <citation type="submission" date="2022-03" db="EMBL/GenBank/DDBJ databases">
        <title>Draft genome sequence of Aduncisulcus paluster, a free-living microaerophilic Fornicata.</title>
        <authorList>
            <person name="Yuyama I."/>
            <person name="Kume K."/>
            <person name="Tamura T."/>
            <person name="Inagaki Y."/>
            <person name="Hashimoto T."/>
        </authorList>
    </citation>
    <scope>NUCLEOTIDE SEQUENCE</scope>
    <source>
        <strain evidence="2">NY0171</strain>
    </source>
</reference>
<accession>A0ABQ5KQW0</accession>
<feature type="non-terminal residue" evidence="2">
    <location>
        <position position="1"/>
    </location>
</feature>
<gene>
    <name evidence="2" type="ORF">ADUPG1_002655</name>
</gene>
<name>A0ABQ5KQW0_9EUKA</name>
<dbReference type="SMART" id="SM00454">
    <property type="entry name" value="SAM"/>
    <property type="match status" value="1"/>
</dbReference>
<dbReference type="InterPro" id="IPR001660">
    <property type="entry name" value="SAM"/>
</dbReference>
<dbReference type="EMBL" id="BQXS01003194">
    <property type="protein sequence ID" value="GKT33819.1"/>
    <property type="molecule type" value="Genomic_DNA"/>
</dbReference>
<dbReference type="Gene3D" id="1.10.150.50">
    <property type="entry name" value="Transcription Factor, Ets-1"/>
    <property type="match status" value="1"/>
</dbReference>
<dbReference type="Proteomes" id="UP001057375">
    <property type="component" value="Unassembled WGS sequence"/>
</dbReference>
<organism evidence="2 3">
    <name type="scientific">Aduncisulcus paluster</name>
    <dbReference type="NCBI Taxonomy" id="2918883"/>
    <lineage>
        <taxon>Eukaryota</taxon>
        <taxon>Metamonada</taxon>
        <taxon>Carpediemonas-like organisms</taxon>
        <taxon>Aduncisulcus</taxon>
    </lineage>
</organism>
<dbReference type="PROSITE" id="PS50105">
    <property type="entry name" value="SAM_DOMAIN"/>
    <property type="match status" value="1"/>
</dbReference>
<comment type="caution">
    <text evidence="2">The sequence shown here is derived from an EMBL/GenBank/DDBJ whole genome shotgun (WGS) entry which is preliminary data.</text>
</comment>
<sequence>ETPILRQHNNTGPLHEHFHIGDGIMAEQQQRAREYEENYGKIIMSWLEELNLVQYHSVFITHQIDEESVHSLNEDDLKEMGILKIGHRKIFLRNLKHLTKRFDDISSKDILPGDEHDSPELRTDEILSGSIVAEDHTPVRESTTTLVPVRLGNAQRTIKKRITTEKERREKINTDS</sequence>
<feature type="domain" description="SAM" evidence="1">
    <location>
        <begin position="43"/>
        <end position="101"/>
    </location>
</feature>
<dbReference type="InterPro" id="IPR013761">
    <property type="entry name" value="SAM/pointed_sf"/>
</dbReference>
<evidence type="ECO:0000313" key="3">
    <source>
        <dbReference type="Proteomes" id="UP001057375"/>
    </source>
</evidence>
<dbReference type="SUPFAM" id="SSF47769">
    <property type="entry name" value="SAM/Pointed domain"/>
    <property type="match status" value="1"/>
</dbReference>
<keyword evidence="3" id="KW-1185">Reference proteome</keyword>
<feature type="non-terminal residue" evidence="2">
    <location>
        <position position="176"/>
    </location>
</feature>
<evidence type="ECO:0000259" key="1">
    <source>
        <dbReference type="PROSITE" id="PS50105"/>
    </source>
</evidence>
<proteinExistence type="predicted"/>
<dbReference type="Pfam" id="PF00536">
    <property type="entry name" value="SAM_1"/>
    <property type="match status" value="1"/>
</dbReference>
<evidence type="ECO:0000313" key="2">
    <source>
        <dbReference type="EMBL" id="GKT33819.1"/>
    </source>
</evidence>